<dbReference type="RefSeq" id="XP_028146285.1">
    <property type="nucleotide sequence ID" value="XM_028290484.1"/>
</dbReference>
<dbReference type="Gene3D" id="1.10.30.10">
    <property type="entry name" value="High mobility group box domain"/>
    <property type="match status" value="1"/>
</dbReference>
<dbReference type="RefSeq" id="XP_028151650.1">
    <property type="nucleotide sequence ID" value="XM_028295849.1"/>
</dbReference>
<dbReference type="AlphaFoldDB" id="A0A6P7GR63"/>
<evidence type="ECO:0000256" key="1">
    <source>
        <dbReference type="ARBA" id="ARBA00004123"/>
    </source>
</evidence>
<dbReference type="InterPro" id="IPR009071">
    <property type="entry name" value="HMG_box_dom"/>
</dbReference>
<gene>
    <name evidence="8" type="primary">LOC114339799</name>
    <name evidence="6" type="synonym">LOC114334631</name>
    <name evidence="7" type="synonym">LOC114338618</name>
    <name evidence="9" type="synonym">LOC114345027</name>
</gene>
<name>A0A6P7GR63_DIAVI</name>
<evidence type="ECO:0000256" key="2">
    <source>
        <dbReference type="ARBA" id="ARBA00023125"/>
    </source>
</evidence>
<evidence type="ECO:0000313" key="8">
    <source>
        <dbReference type="RefSeq" id="XP_028146285.1"/>
    </source>
</evidence>
<dbReference type="PROSITE" id="PS50118">
    <property type="entry name" value="HMG_BOX_2"/>
    <property type="match status" value="1"/>
</dbReference>
<protein>
    <submittedName>
        <fullName evidence="6 7">Non-histone chromosomal protein 6-like</fullName>
    </submittedName>
</protein>
<dbReference type="InterPro" id="IPR051762">
    <property type="entry name" value="UBF1"/>
</dbReference>
<dbReference type="SUPFAM" id="SSF47095">
    <property type="entry name" value="HMG-box"/>
    <property type="match status" value="1"/>
</dbReference>
<keyword evidence="2 4" id="KW-0238">DNA-binding</keyword>
<dbReference type="RefSeq" id="XP_028140516.1">
    <property type="nucleotide sequence ID" value="XM_028284715.1"/>
</dbReference>
<reference evidence="6 7" key="1">
    <citation type="submission" date="2025-04" db="UniProtKB">
        <authorList>
            <consortium name="RefSeq"/>
        </authorList>
    </citation>
    <scope>IDENTIFICATION</scope>
    <source>
        <tissue evidence="6 7">Whole insect</tissue>
    </source>
</reference>
<dbReference type="GO" id="GO:0005634">
    <property type="term" value="C:nucleus"/>
    <property type="evidence" value="ECO:0007669"/>
    <property type="project" value="UniProtKB-SubCell"/>
</dbReference>
<proteinExistence type="predicted"/>
<evidence type="ECO:0000259" key="5">
    <source>
        <dbReference type="PROSITE" id="PS50118"/>
    </source>
</evidence>
<organism evidence="8">
    <name type="scientific">Diabrotica virgifera virgifera</name>
    <name type="common">western corn rootworm</name>
    <dbReference type="NCBI Taxonomy" id="50390"/>
    <lineage>
        <taxon>Eukaryota</taxon>
        <taxon>Metazoa</taxon>
        <taxon>Ecdysozoa</taxon>
        <taxon>Arthropoda</taxon>
        <taxon>Hexapoda</taxon>
        <taxon>Insecta</taxon>
        <taxon>Pterygota</taxon>
        <taxon>Neoptera</taxon>
        <taxon>Endopterygota</taxon>
        <taxon>Coleoptera</taxon>
        <taxon>Polyphaga</taxon>
        <taxon>Cucujiformia</taxon>
        <taxon>Chrysomeloidea</taxon>
        <taxon>Chrysomelidae</taxon>
        <taxon>Galerucinae</taxon>
        <taxon>Diabroticina</taxon>
        <taxon>Diabroticites</taxon>
        <taxon>Diabrotica</taxon>
    </lineage>
</organism>
<evidence type="ECO:0000313" key="9">
    <source>
        <dbReference type="RefSeq" id="XP_028151650.1"/>
    </source>
</evidence>
<dbReference type="SMART" id="SM00398">
    <property type="entry name" value="HMG"/>
    <property type="match status" value="1"/>
</dbReference>
<dbReference type="PANTHER" id="PTHR46318:SF3">
    <property type="entry name" value="UPSTREAM BINDING TRANSCRIPTION FACTOR"/>
    <property type="match status" value="1"/>
</dbReference>
<feature type="DNA-binding region" description="HMG box" evidence="4">
    <location>
        <begin position="62"/>
        <end position="129"/>
    </location>
</feature>
<dbReference type="InterPro" id="IPR036910">
    <property type="entry name" value="HMG_box_dom_sf"/>
</dbReference>
<evidence type="ECO:0000256" key="3">
    <source>
        <dbReference type="ARBA" id="ARBA00023242"/>
    </source>
</evidence>
<sequence>MYVFQIAFKNYSVEECKKTWSGVLRNIRKYRILKEVLNDAKEWIQTPKKKKSKKVTRHPDMPRRPLSAYFIYYLKKKDEVQAQNPGMDATELAKMCSQQFKLLSSEKMAKYENIAKTNKDEYDQKMKEF</sequence>
<dbReference type="PANTHER" id="PTHR46318">
    <property type="entry name" value="UPSTREAM BINDING TRANSCRIPTION FACTOR"/>
    <property type="match status" value="1"/>
</dbReference>
<feature type="domain" description="HMG box" evidence="5">
    <location>
        <begin position="62"/>
        <end position="129"/>
    </location>
</feature>
<evidence type="ECO:0000313" key="7">
    <source>
        <dbReference type="RefSeq" id="XP_028145020.1"/>
    </source>
</evidence>
<comment type="subcellular location">
    <subcellularLocation>
        <location evidence="1">Nucleus</location>
    </subcellularLocation>
</comment>
<dbReference type="GO" id="GO:0003677">
    <property type="term" value="F:DNA binding"/>
    <property type="evidence" value="ECO:0007669"/>
    <property type="project" value="UniProtKB-UniRule"/>
</dbReference>
<accession>A0A6P7GR63</accession>
<keyword evidence="3 4" id="KW-0539">Nucleus</keyword>
<dbReference type="RefSeq" id="XP_028145020.1">
    <property type="nucleotide sequence ID" value="XM_028289219.1"/>
</dbReference>
<evidence type="ECO:0000256" key="4">
    <source>
        <dbReference type="PROSITE-ProRule" id="PRU00267"/>
    </source>
</evidence>
<dbReference type="Pfam" id="PF00505">
    <property type="entry name" value="HMG_box"/>
    <property type="match status" value="1"/>
</dbReference>
<evidence type="ECO:0000313" key="6">
    <source>
        <dbReference type="RefSeq" id="XP_028140516.1"/>
    </source>
</evidence>